<dbReference type="InParanoid" id="S8EFK2"/>
<dbReference type="HOGENOM" id="CLU_005737_1_0_1"/>
<organism evidence="6 7">
    <name type="scientific">Fomitopsis schrenkii</name>
    <name type="common">Brown rot fungus</name>
    <dbReference type="NCBI Taxonomy" id="2126942"/>
    <lineage>
        <taxon>Eukaryota</taxon>
        <taxon>Fungi</taxon>
        <taxon>Dikarya</taxon>
        <taxon>Basidiomycota</taxon>
        <taxon>Agaricomycotina</taxon>
        <taxon>Agaricomycetes</taxon>
        <taxon>Polyporales</taxon>
        <taxon>Fomitopsis</taxon>
    </lineage>
</organism>
<evidence type="ECO:0000313" key="7">
    <source>
        <dbReference type="Proteomes" id="UP000015241"/>
    </source>
</evidence>
<comment type="similarity">
    <text evidence="1">Belongs to the WD repeat L(2)GL family.</text>
</comment>
<dbReference type="GO" id="GO:0005096">
    <property type="term" value="F:GTPase activator activity"/>
    <property type="evidence" value="ECO:0007669"/>
    <property type="project" value="TreeGrafter"/>
</dbReference>
<keyword evidence="2" id="KW-0268">Exocytosis</keyword>
<dbReference type="PROSITE" id="PS50082">
    <property type="entry name" value="WD_REPEATS_2"/>
    <property type="match status" value="1"/>
</dbReference>
<keyword evidence="3" id="KW-0853">WD repeat</keyword>
<dbReference type="Proteomes" id="UP000015241">
    <property type="component" value="Unassembled WGS sequence"/>
</dbReference>
<dbReference type="GO" id="GO:0005737">
    <property type="term" value="C:cytoplasm"/>
    <property type="evidence" value="ECO:0007669"/>
    <property type="project" value="TreeGrafter"/>
</dbReference>
<feature type="repeat" description="WD" evidence="3">
    <location>
        <begin position="84"/>
        <end position="118"/>
    </location>
</feature>
<reference evidence="6 7" key="1">
    <citation type="journal article" date="2012" name="Science">
        <title>The Paleozoic origin of enzymatic lignin decomposition reconstructed from 31 fungal genomes.</title>
        <authorList>
            <person name="Floudas D."/>
            <person name="Binder M."/>
            <person name="Riley R."/>
            <person name="Barry K."/>
            <person name="Blanchette R.A."/>
            <person name="Henrissat B."/>
            <person name="Martinez A.T."/>
            <person name="Otillar R."/>
            <person name="Spatafora J.W."/>
            <person name="Yadav J.S."/>
            <person name="Aerts A."/>
            <person name="Benoit I."/>
            <person name="Boyd A."/>
            <person name="Carlson A."/>
            <person name="Copeland A."/>
            <person name="Coutinho P.M."/>
            <person name="de Vries R.P."/>
            <person name="Ferreira P."/>
            <person name="Findley K."/>
            <person name="Foster B."/>
            <person name="Gaskell J."/>
            <person name="Glotzer D."/>
            <person name="Gorecki P."/>
            <person name="Heitman J."/>
            <person name="Hesse C."/>
            <person name="Hori C."/>
            <person name="Igarashi K."/>
            <person name="Jurgens J.A."/>
            <person name="Kallen N."/>
            <person name="Kersten P."/>
            <person name="Kohler A."/>
            <person name="Kuees U."/>
            <person name="Kumar T.K.A."/>
            <person name="Kuo A."/>
            <person name="LaButti K."/>
            <person name="Larrondo L.F."/>
            <person name="Lindquist E."/>
            <person name="Ling A."/>
            <person name="Lombard V."/>
            <person name="Lucas S."/>
            <person name="Lundell T."/>
            <person name="Martin R."/>
            <person name="McLaughlin D.J."/>
            <person name="Morgenstern I."/>
            <person name="Morin E."/>
            <person name="Murat C."/>
            <person name="Nagy L.G."/>
            <person name="Nolan M."/>
            <person name="Ohm R.A."/>
            <person name="Patyshakuliyeva A."/>
            <person name="Rokas A."/>
            <person name="Ruiz-Duenas F.J."/>
            <person name="Sabat G."/>
            <person name="Salamov A."/>
            <person name="Samejima M."/>
            <person name="Schmutz J."/>
            <person name="Slot J.C."/>
            <person name="St John F."/>
            <person name="Stenlid J."/>
            <person name="Sun H."/>
            <person name="Sun S."/>
            <person name="Syed K."/>
            <person name="Tsang A."/>
            <person name="Wiebenga A."/>
            <person name="Young D."/>
            <person name="Pisabarro A."/>
            <person name="Eastwood D.C."/>
            <person name="Martin F."/>
            <person name="Cullen D."/>
            <person name="Grigoriev I.V."/>
            <person name="Hibbett D.S."/>
        </authorList>
    </citation>
    <scope>NUCLEOTIDE SEQUENCE</scope>
    <source>
        <strain evidence="7">FP-58527</strain>
    </source>
</reference>
<name>S8EFK2_FOMSC</name>
<dbReference type="OrthoDB" id="19944at2759"/>
<keyword evidence="7" id="KW-1185">Reference proteome</keyword>
<evidence type="ECO:0000313" key="6">
    <source>
        <dbReference type="EMBL" id="EPT03817.1"/>
    </source>
</evidence>
<dbReference type="GO" id="GO:0045159">
    <property type="term" value="F:myosin II binding"/>
    <property type="evidence" value="ECO:0007669"/>
    <property type="project" value="TreeGrafter"/>
</dbReference>
<accession>S8EFK2</accession>
<dbReference type="InterPro" id="IPR013905">
    <property type="entry name" value="Lgl_C_dom"/>
</dbReference>
<protein>
    <recommendedName>
        <fullName evidence="5">Lethal giant larvae (Lgl)-like C-terminal domain-containing protein</fullName>
    </recommendedName>
</protein>
<dbReference type="AlphaFoldDB" id="S8EFK2"/>
<feature type="domain" description="Lethal giant larvae (Lgl)-like C-terminal" evidence="5">
    <location>
        <begin position="487"/>
        <end position="886"/>
    </location>
</feature>
<dbReference type="FunCoup" id="S8EFK2">
    <property type="interactions" value="31"/>
</dbReference>
<dbReference type="eggNOG" id="KOG1983">
    <property type="taxonomic scope" value="Eukaryota"/>
</dbReference>
<dbReference type="SUPFAM" id="SSF50978">
    <property type="entry name" value="WD40 repeat-like"/>
    <property type="match status" value="1"/>
</dbReference>
<dbReference type="STRING" id="743788.S8EFK2"/>
<dbReference type="Pfam" id="PF08596">
    <property type="entry name" value="Lgl_C"/>
    <property type="match status" value="1"/>
</dbReference>
<dbReference type="InterPro" id="IPR001680">
    <property type="entry name" value="WD40_rpt"/>
</dbReference>
<dbReference type="PANTHER" id="PTHR10241">
    <property type="entry name" value="LETHAL 2 GIANT LARVAE PROTEIN"/>
    <property type="match status" value="1"/>
</dbReference>
<dbReference type="GO" id="GO:0006893">
    <property type="term" value="P:Golgi to plasma membrane transport"/>
    <property type="evidence" value="ECO:0007669"/>
    <property type="project" value="TreeGrafter"/>
</dbReference>
<evidence type="ECO:0000256" key="2">
    <source>
        <dbReference type="ARBA" id="ARBA00022483"/>
    </source>
</evidence>
<proteinExistence type="inferred from homology"/>
<gene>
    <name evidence="6" type="ORF">FOMPIDRAFT_1028166</name>
</gene>
<dbReference type="GO" id="GO:0019905">
    <property type="term" value="F:syntaxin binding"/>
    <property type="evidence" value="ECO:0007669"/>
    <property type="project" value="TreeGrafter"/>
</dbReference>
<dbReference type="PANTHER" id="PTHR10241:SF25">
    <property type="entry name" value="TOMOSYN, ISOFORM C"/>
    <property type="match status" value="1"/>
</dbReference>
<dbReference type="GO" id="GO:0005886">
    <property type="term" value="C:plasma membrane"/>
    <property type="evidence" value="ECO:0007669"/>
    <property type="project" value="TreeGrafter"/>
</dbReference>
<dbReference type="InterPro" id="IPR015943">
    <property type="entry name" value="WD40/YVTN_repeat-like_dom_sf"/>
</dbReference>
<dbReference type="CDD" id="cd15873">
    <property type="entry name" value="R-SNARE_STXBP5_6"/>
    <property type="match status" value="1"/>
</dbReference>
<dbReference type="Gene3D" id="2.130.10.10">
    <property type="entry name" value="YVTN repeat-like/Quinoprotein amine dehydrogenase"/>
    <property type="match status" value="1"/>
</dbReference>
<feature type="region of interest" description="Disordered" evidence="4">
    <location>
        <begin position="877"/>
        <end position="922"/>
    </location>
</feature>
<dbReference type="EMBL" id="KE504128">
    <property type="protein sequence ID" value="EPT03817.1"/>
    <property type="molecule type" value="Genomic_DNA"/>
</dbReference>
<evidence type="ECO:0000256" key="3">
    <source>
        <dbReference type="PROSITE-ProRule" id="PRU00221"/>
    </source>
</evidence>
<evidence type="ECO:0000256" key="4">
    <source>
        <dbReference type="SAM" id="MobiDB-lite"/>
    </source>
</evidence>
<evidence type="ECO:0000259" key="5">
    <source>
        <dbReference type="Pfam" id="PF08596"/>
    </source>
</evidence>
<dbReference type="InterPro" id="IPR036322">
    <property type="entry name" value="WD40_repeat_dom_sf"/>
</dbReference>
<sequence length="984" mass="104508">MSPWSIPSDAWTQYEEKVQTNGMPVIRTPGADQIVDVVIHPRDLNLLFVAYGGASKQRSTIRIYELVLSPGAPGGTGYHSPDILLPRRPSVTALTIHPSGHMLAVGHSDGTIAFWALEDEDHPLYLRTLDDEDDVFAVDITRVEEATEAKKESGASERLFEIREPIFKLAWSGFPNSSDPRGGDTVLTILGGLTPDSPQGLTTFLLPPLNPPAPPDDVPQSPSEPLHPVIRRAMQESLFPVDSHTYHSPGAVQDFLLIPRASPHFSGTWDPRAILLLSDNALDPVSSTRVVDAFEFPPPSFVASLMEPTTPGAADMDDPSVALNQELATALESMALSSDPRPLRLPWAFWTVAGGALFKVDKEAYGKLKGESIDDALPITGGKAWVEDTEGQLKLMKFQPHHILATHDPDLVVRFQDLSAQLLQSSSDSPMKTSFPDALPALLIELGPLLHDPSLRLTVIPSSASLKSPPATPFISEPSTVPHGPPAVQSVHLAPESLECVVVINNGTVILSRLDADGATPTSPSEIADEELISLTHVPVPSKMRFRPYLGVRTAWGTVSACAMSDVGFLAVAYNSGALLIVDMRGPRVILRNLPPSRKDQRHSFLGSRREPVVALTWTAAPIASDPIPRIRLIATTSSGTASIYTLSRSKSGTFAVPDSPSPVSVDAASHPLPSGSFVVDAKTGTRVAADRQGLSTVIEASGGQDVGRRVVWVSAGTKGARCASDLDGDKLGAASWPSKAGVVVGVDIVEKNGGCALVAFTDRAEALVYSLPFLEHLHSLQLPQTSLSRVSADATGDYVTHVLDPATGIARQTIYGTLFATRRVAPYAAPSIDFMVGHGSVPSQPAPAPLEPQTVLGSVLGYLGRGVTTGTEIDALLAGPDRPDPPKSIYDPTGRVTPASTDATAKDRDNGGAAGSSVRAASAQMSSGVSDLYNRLGSALAERGEMLGGLEEQLNSLEQGSKNMVAQARKLAAEQSAKRWFGF</sequence>
<evidence type="ECO:0000256" key="1">
    <source>
        <dbReference type="ARBA" id="ARBA00008070"/>
    </source>
</evidence>
<dbReference type="GO" id="GO:0006887">
    <property type="term" value="P:exocytosis"/>
    <property type="evidence" value="ECO:0007669"/>
    <property type="project" value="UniProtKB-KW"/>
</dbReference>